<dbReference type="Pfam" id="PF00391">
    <property type="entry name" value="PEP-utilizers"/>
    <property type="match status" value="1"/>
</dbReference>
<dbReference type="GO" id="GO:0005524">
    <property type="term" value="F:ATP binding"/>
    <property type="evidence" value="ECO:0007669"/>
    <property type="project" value="InterPro"/>
</dbReference>
<dbReference type="Pfam" id="PF01326">
    <property type="entry name" value="PPDK_N"/>
    <property type="match status" value="2"/>
</dbReference>
<dbReference type="InterPro" id="IPR051549">
    <property type="entry name" value="PEP_Utilizing_Enz"/>
</dbReference>
<keyword evidence="4" id="KW-1185">Reference proteome</keyword>
<evidence type="ECO:0008006" key="5">
    <source>
        <dbReference type="Google" id="ProtNLM"/>
    </source>
</evidence>
<dbReference type="InterPro" id="IPR002192">
    <property type="entry name" value="PPDK_AMP/ATP-bd"/>
</dbReference>
<name>A0A7G1KLP2_9NOCA</name>
<proteinExistence type="predicted"/>
<dbReference type="Proteomes" id="UP000516173">
    <property type="component" value="Chromosome"/>
</dbReference>
<accession>A0A7G1KLP2</accession>
<dbReference type="RefSeq" id="WP_187683215.1">
    <property type="nucleotide sequence ID" value="NZ_AP023396.1"/>
</dbReference>
<dbReference type="SUPFAM" id="SSF52009">
    <property type="entry name" value="Phosphohistidine domain"/>
    <property type="match status" value="1"/>
</dbReference>
<dbReference type="InterPro" id="IPR036637">
    <property type="entry name" value="Phosphohistidine_dom_sf"/>
</dbReference>
<dbReference type="GO" id="GO:0016301">
    <property type="term" value="F:kinase activity"/>
    <property type="evidence" value="ECO:0007669"/>
    <property type="project" value="InterPro"/>
</dbReference>
<evidence type="ECO:0000259" key="2">
    <source>
        <dbReference type="Pfam" id="PF01326"/>
    </source>
</evidence>
<feature type="domain" description="PEP-utilising enzyme mobile" evidence="1">
    <location>
        <begin position="689"/>
        <end position="758"/>
    </location>
</feature>
<feature type="domain" description="Pyruvate phosphate dikinase AMP/ATP-binding" evidence="2">
    <location>
        <begin position="34"/>
        <end position="239"/>
    </location>
</feature>
<organism evidence="3 4">
    <name type="scientific">Nocardia wallacei</name>
    <dbReference type="NCBI Taxonomy" id="480035"/>
    <lineage>
        <taxon>Bacteria</taxon>
        <taxon>Bacillati</taxon>
        <taxon>Actinomycetota</taxon>
        <taxon>Actinomycetes</taxon>
        <taxon>Mycobacteriales</taxon>
        <taxon>Nocardiaceae</taxon>
        <taxon>Nocardia</taxon>
    </lineage>
</organism>
<dbReference type="AlphaFoldDB" id="A0A7G1KLP2"/>
<dbReference type="GeneID" id="80348351"/>
<protein>
    <recommendedName>
        <fullName evidence="5">Pyruvate, water dikinase</fullName>
    </recommendedName>
</protein>
<reference evidence="3 4" key="1">
    <citation type="submission" date="2020-08" db="EMBL/GenBank/DDBJ databases">
        <title>Genome Sequencing of Nocardia wallacei strain FMUON74 and assembly.</title>
        <authorList>
            <person name="Toyokawa M."/>
            <person name="Uesaka K."/>
        </authorList>
    </citation>
    <scope>NUCLEOTIDE SEQUENCE [LARGE SCALE GENOMIC DNA]</scope>
    <source>
        <strain evidence="3 4">FMUON74</strain>
    </source>
</reference>
<dbReference type="KEGG" id="nwl:NWFMUON74_38400"/>
<gene>
    <name evidence="3" type="ORF">NWFMUON74_38400</name>
</gene>
<evidence type="ECO:0000313" key="4">
    <source>
        <dbReference type="Proteomes" id="UP000516173"/>
    </source>
</evidence>
<sequence length="774" mass="82165">MTETTRALAEAGRSGAHDEPAVHLLDGAGAPATLIGGKAAALDRLIGWHFPVPAAAAVTAAAYRLVARGPTVTAVLARLADGDDIDAEEIDDAFHRDGLPADIAEQVYTAAARVGNGLAVAIRSSATVEDMDTSSFAGQYVSVLDVEATDPAAVERAVLTVFASLHHPAPRAYRRALGVAADDAAMAALMMPMVPALRSGVLFTQDPTGSPGTMRIETVAGLADVLVSGKRTPQVTLVRDGALPSQAAAPELASLVTLAQDIARRTGCAQDVEWAWDGERLWIVQARPITVTATAPDPLDTPVGLLAHREFTTTGIAEMLPGVLGPLRWDICSYAVEEALRGMFGALGSLPCLEDSRRRLLVRVDGRAALDNSLAAAPPSGSIGRLERLRHRRRALRARRHARFDADVAIQAAADIDSAARDLTGLPSSELLRYHCALIDLLVRAMTAEVTVAADAGAIHAGLQVLLARYLPEPQAQRLAAAAAVPDTALVPNRRASAAIPAGPTWLELGIDPPETSVVTDHRTVLDQIREAVEAGPRRPSTAIGRWLTQRRVERLTGEAAAQLARREAAKQAILLLGGEIRRIHLEIGAWLADRGVTADLLDVELLTVRELRTALRDDFAPARAELARRRRWLRRHEQRDPLPQRFTGVPQATRAAAPSGQRMTGWAAGAGRFRGVARHLTDPGQPLRPDEVLLAVTTDPSWAPLLMRCGAMVIEQGGPLSHAAILAREFGVPAVFNLPGAAAALDGRLVDVDGDTGAVTVLEEEEADVAPRP</sequence>
<evidence type="ECO:0000313" key="3">
    <source>
        <dbReference type="EMBL" id="BCK56068.1"/>
    </source>
</evidence>
<dbReference type="PANTHER" id="PTHR43615:SF1">
    <property type="entry name" value="PPDK_N DOMAIN-CONTAINING PROTEIN"/>
    <property type="match status" value="1"/>
</dbReference>
<dbReference type="InterPro" id="IPR008279">
    <property type="entry name" value="PEP-util_enz_mobile_dom"/>
</dbReference>
<dbReference type="Gene3D" id="3.30.470.20">
    <property type="entry name" value="ATP-grasp fold, B domain"/>
    <property type="match status" value="1"/>
</dbReference>
<dbReference type="SUPFAM" id="SSF56059">
    <property type="entry name" value="Glutathione synthetase ATP-binding domain-like"/>
    <property type="match status" value="1"/>
</dbReference>
<dbReference type="Gene3D" id="3.50.30.10">
    <property type="entry name" value="Phosphohistidine domain"/>
    <property type="match status" value="1"/>
</dbReference>
<dbReference type="PANTHER" id="PTHR43615">
    <property type="entry name" value="PHOSPHOENOLPYRUVATE SYNTHASE-RELATED"/>
    <property type="match status" value="1"/>
</dbReference>
<dbReference type="EMBL" id="AP023396">
    <property type="protein sequence ID" value="BCK56068.1"/>
    <property type="molecule type" value="Genomic_DNA"/>
</dbReference>
<evidence type="ECO:0000259" key="1">
    <source>
        <dbReference type="Pfam" id="PF00391"/>
    </source>
</evidence>
<dbReference type="InterPro" id="IPR013815">
    <property type="entry name" value="ATP_grasp_subdomain_1"/>
</dbReference>
<feature type="domain" description="Pyruvate phosphate dikinase AMP/ATP-binding" evidence="2">
    <location>
        <begin position="251"/>
        <end position="294"/>
    </location>
</feature>
<dbReference type="Gene3D" id="3.30.1490.20">
    <property type="entry name" value="ATP-grasp fold, A domain"/>
    <property type="match status" value="1"/>
</dbReference>